<dbReference type="KEGG" id="sata:C5746_17900"/>
<organism evidence="2 3">
    <name type="scientific">Streptomyces atratus</name>
    <dbReference type="NCBI Taxonomy" id="1893"/>
    <lineage>
        <taxon>Bacteria</taxon>
        <taxon>Bacillati</taxon>
        <taxon>Actinomycetota</taxon>
        <taxon>Actinomycetes</taxon>
        <taxon>Kitasatosporales</taxon>
        <taxon>Streptomycetaceae</taxon>
        <taxon>Streptomyces</taxon>
    </lineage>
</organism>
<protein>
    <submittedName>
        <fullName evidence="2">Uncharacterized protein</fullName>
    </submittedName>
</protein>
<feature type="compositionally biased region" description="Low complexity" evidence="1">
    <location>
        <begin position="63"/>
        <end position="76"/>
    </location>
</feature>
<evidence type="ECO:0000313" key="3">
    <source>
        <dbReference type="Proteomes" id="UP000252698"/>
    </source>
</evidence>
<evidence type="ECO:0000256" key="1">
    <source>
        <dbReference type="SAM" id="MobiDB-lite"/>
    </source>
</evidence>
<sequence length="82" mass="8837">MILTVPDAVLPRPGRRTGRSTDRLPGRRRRHPRPPHASPLHRQPPGAERRTHHTAGHSPGNSAAAARRARPAVTAASLRSAA</sequence>
<accession>A0A2Z5JDS4</accession>
<dbReference type="AlphaFoldDB" id="A0A2Z5JDS4"/>
<name>A0A2Z5JDS4_STRAR</name>
<dbReference type="Proteomes" id="UP000252698">
    <property type="component" value="Chromosome"/>
</dbReference>
<reference evidence="2 3" key="1">
    <citation type="journal article" date="2018" name="Front. Microbiol.">
        <title>Genome Sequencing of Streptomyces atratus SCSIOZH16 and Activation Production of Nocardamine via Metabolic Engineering.</title>
        <authorList>
            <person name="Li Y."/>
            <person name="Zhang C."/>
            <person name="Liu C."/>
            <person name="Ju J."/>
            <person name="Ma J."/>
        </authorList>
    </citation>
    <scope>NUCLEOTIDE SEQUENCE [LARGE SCALE GENOMIC DNA]</scope>
    <source>
        <strain evidence="2 3">SCSIO_ZH16</strain>
    </source>
</reference>
<dbReference type="EMBL" id="CP027306">
    <property type="protein sequence ID" value="AXE78489.1"/>
    <property type="molecule type" value="Genomic_DNA"/>
</dbReference>
<proteinExistence type="predicted"/>
<gene>
    <name evidence="2" type="ORF">C5746_17900</name>
</gene>
<evidence type="ECO:0000313" key="2">
    <source>
        <dbReference type="EMBL" id="AXE78489.1"/>
    </source>
</evidence>
<feature type="region of interest" description="Disordered" evidence="1">
    <location>
        <begin position="1"/>
        <end position="82"/>
    </location>
</feature>